<accession>A0A179URX2</accession>
<sequence>MIPPELGRILELEENYGAYRNHLRMLREKGQPVLPFIFPIFKEYQMSVRILQQFEPSSPPYETYLRRATSNADDLLSFRSYTAKTGVVERVGSMFKFCICF</sequence>
<organism evidence="1 2">
    <name type="scientific">Blastomyces gilchristii (strain SLH14081)</name>
    <name type="common">Blastomyces dermatitidis</name>
    <dbReference type="NCBI Taxonomy" id="559298"/>
    <lineage>
        <taxon>Eukaryota</taxon>
        <taxon>Fungi</taxon>
        <taxon>Dikarya</taxon>
        <taxon>Ascomycota</taxon>
        <taxon>Pezizomycotina</taxon>
        <taxon>Eurotiomycetes</taxon>
        <taxon>Eurotiomycetidae</taxon>
        <taxon>Onygenales</taxon>
        <taxon>Ajellomycetaceae</taxon>
        <taxon>Blastomyces</taxon>
    </lineage>
</organism>
<evidence type="ECO:0000313" key="1">
    <source>
        <dbReference type="EMBL" id="OAT10600.1"/>
    </source>
</evidence>
<dbReference type="RefSeq" id="XP_031579417.1">
    <property type="nucleotide sequence ID" value="XM_031725118.1"/>
</dbReference>
<gene>
    <name evidence="1" type="ORF">BDBG_17383</name>
</gene>
<protein>
    <submittedName>
        <fullName evidence="1">Uncharacterized protein</fullName>
    </submittedName>
</protein>
<keyword evidence="2" id="KW-1185">Reference proteome</keyword>
<name>A0A179URX2_BLAGS</name>
<dbReference type="Proteomes" id="UP000002038">
    <property type="component" value="Unassembled WGS sequence"/>
</dbReference>
<dbReference type="VEuPathDB" id="FungiDB:BDBG_17383"/>
<reference evidence="2" key="1">
    <citation type="journal article" date="2015" name="PLoS Genet.">
        <title>The dynamic genome and transcriptome of the human fungal pathogen Blastomyces and close relative Emmonsia.</title>
        <authorList>
            <person name="Munoz J.F."/>
            <person name="Gauthier G.M."/>
            <person name="Desjardins C.A."/>
            <person name="Gallo J.E."/>
            <person name="Holder J."/>
            <person name="Sullivan T.D."/>
            <person name="Marty A.J."/>
            <person name="Carmen J.C."/>
            <person name="Chen Z."/>
            <person name="Ding L."/>
            <person name="Gujja S."/>
            <person name="Magrini V."/>
            <person name="Misas E."/>
            <person name="Mitreva M."/>
            <person name="Priest M."/>
            <person name="Saif S."/>
            <person name="Whiston E.A."/>
            <person name="Young S."/>
            <person name="Zeng Q."/>
            <person name="Goldman W.E."/>
            <person name="Mardis E.R."/>
            <person name="Taylor J.W."/>
            <person name="McEwen J.G."/>
            <person name="Clay O.K."/>
            <person name="Klein B.S."/>
            <person name="Cuomo C.A."/>
        </authorList>
    </citation>
    <scope>NUCLEOTIDE SEQUENCE [LARGE SCALE GENOMIC DNA]</scope>
    <source>
        <strain evidence="2">SLH14081</strain>
    </source>
</reference>
<evidence type="ECO:0000313" key="2">
    <source>
        <dbReference type="Proteomes" id="UP000002038"/>
    </source>
</evidence>
<dbReference type="GeneID" id="42529111"/>
<dbReference type="KEGG" id="bgh:BDBG_17383"/>
<proteinExistence type="predicted"/>
<dbReference type="AlphaFoldDB" id="A0A179URX2"/>
<dbReference type="EMBL" id="GG657460">
    <property type="protein sequence ID" value="OAT10600.1"/>
    <property type="molecule type" value="Genomic_DNA"/>
</dbReference>